<comment type="caution">
    <text evidence="5">The sequence shown here is derived from an EMBL/GenBank/DDBJ whole genome shotgun (WGS) entry which is preliminary data.</text>
</comment>
<sequence length="420" mass="47844">MEVPDFCRRASQRIAKKRKTEEELDPDYQPDTGKESKSRVAATPGTSRDWFIPIPRYSPTREVAIPGPSRTLMHVTATTVSSESRMDRKKVRRSRAIVDDLRKPAPGLQFIERNEYSVEDWKVKASEISKNLVRVKLENPDTDTDGLAALEYPIHELTPYGSNNPDYTEPRSRNMELEAYDFDFNNLPNYVMGTGKGTPGGPPNWEFKTLWNYELTPLQPNGDHFYDSSMQPWNKRDVTEPETTPDILSIVASFYVGCRLDLKKIANGSRNIEYNPERFAPLIMRVREPKSTALIFGSGRIIVAGTRSEAECKLACRKYTRIINKFGHRGRVLRFEIQNILASCSLKFRVRLNQLCKNKMLGPLSYEPEIFPGLVIPLEHPKMKITVFATGSVLMTGGKSEADVQLGFRKIYPLVRMYAP</sequence>
<gene>
    <name evidence="5" type="ORF">ODALV1_LOCUS29955</name>
</gene>
<dbReference type="PROSITE" id="PS00351">
    <property type="entry name" value="TFIID"/>
    <property type="match status" value="1"/>
</dbReference>
<evidence type="ECO:0000256" key="2">
    <source>
        <dbReference type="ARBA" id="ARBA00023125"/>
    </source>
</evidence>
<proteinExistence type="inferred from homology"/>
<dbReference type="PRINTS" id="PR00686">
    <property type="entry name" value="TIFACTORIID"/>
</dbReference>
<keyword evidence="3" id="KW-0804">Transcription</keyword>
<dbReference type="SUPFAM" id="SSF55945">
    <property type="entry name" value="TATA-box binding protein-like"/>
    <property type="match status" value="2"/>
</dbReference>
<keyword evidence="2" id="KW-0238">DNA-binding</keyword>
<evidence type="ECO:0000256" key="3">
    <source>
        <dbReference type="ARBA" id="ARBA00023163"/>
    </source>
</evidence>
<name>A0ABP1S5G4_9HEXA</name>
<evidence type="ECO:0008006" key="7">
    <source>
        <dbReference type="Google" id="ProtNLM"/>
    </source>
</evidence>
<dbReference type="Pfam" id="PF00352">
    <property type="entry name" value="TBP"/>
    <property type="match status" value="2"/>
</dbReference>
<reference evidence="5 6" key="1">
    <citation type="submission" date="2024-08" db="EMBL/GenBank/DDBJ databases">
        <authorList>
            <person name="Cucini C."/>
            <person name="Frati F."/>
        </authorList>
    </citation>
    <scope>NUCLEOTIDE SEQUENCE [LARGE SCALE GENOMIC DNA]</scope>
</reference>
<dbReference type="Proteomes" id="UP001642540">
    <property type="component" value="Unassembled WGS sequence"/>
</dbReference>
<evidence type="ECO:0000256" key="1">
    <source>
        <dbReference type="ARBA" id="ARBA00005560"/>
    </source>
</evidence>
<dbReference type="InterPro" id="IPR030491">
    <property type="entry name" value="TBP_CS"/>
</dbReference>
<organism evidence="5 6">
    <name type="scientific">Orchesella dallaii</name>
    <dbReference type="NCBI Taxonomy" id="48710"/>
    <lineage>
        <taxon>Eukaryota</taxon>
        <taxon>Metazoa</taxon>
        <taxon>Ecdysozoa</taxon>
        <taxon>Arthropoda</taxon>
        <taxon>Hexapoda</taxon>
        <taxon>Collembola</taxon>
        <taxon>Entomobryomorpha</taxon>
        <taxon>Entomobryoidea</taxon>
        <taxon>Orchesellidae</taxon>
        <taxon>Orchesellinae</taxon>
        <taxon>Orchesella</taxon>
    </lineage>
</organism>
<dbReference type="InterPro" id="IPR000814">
    <property type="entry name" value="TBP"/>
</dbReference>
<comment type="similarity">
    <text evidence="1">Belongs to the TBP family.</text>
</comment>
<evidence type="ECO:0000313" key="5">
    <source>
        <dbReference type="EMBL" id="CAL8143847.1"/>
    </source>
</evidence>
<evidence type="ECO:0000313" key="6">
    <source>
        <dbReference type="Proteomes" id="UP001642540"/>
    </source>
</evidence>
<dbReference type="PANTHER" id="PTHR10126">
    <property type="entry name" value="TATA-BOX BINDING PROTEIN"/>
    <property type="match status" value="1"/>
</dbReference>
<dbReference type="EMBL" id="CAXLJM020000160">
    <property type="protein sequence ID" value="CAL8143847.1"/>
    <property type="molecule type" value="Genomic_DNA"/>
</dbReference>
<feature type="region of interest" description="Disordered" evidence="4">
    <location>
        <begin position="1"/>
        <end position="44"/>
    </location>
</feature>
<accession>A0ABP1S5G4</accession>
<protein>
    <recommendedName>
        <fullName evidence="7">TATA-box-binding protein</fullName>
    </recommendedName>
</protein>
<dbReference type="Gene3D" id="3.30.310.10">
    <property type="entry name" value="TATA-Binding Protein"/>
    <property type="match status" value="2"/>
</dbReference>
<evidence type="ECO:0000256" key="4">
    <source>
        <dbReference type="SAM" id="MobiDB-lite"/>
    </source>
</evidence>
<keyword evidence="6" id="KW-1185">Reference proteome</keyword>
<dbReference type="InterPro" id="IPR012295">
    <property type="entry name" value="TBP_dom_sf"/>
</dbReference>